<accession>A0A8I6Z7S4</accession>
<evidence type="ECO:0000259" key="8">
    <source>
        <dbReference type="Pfam" id="PF23559"/>
    </source>
</evidence>
<dbReference type="Proteomes" id="UP000011116">
    <property type="component" value="Chromosome 7H"/>
</dbReference>
<dbReference type="SUPFAM" id="SSF52047">
    <property type="entry name" value="RNI-like"/>
    <property type="match status" value="1"/>
</dbReference>
<dbReference type="Pfam" id="PF18052">
    <property type="entry name" value="Rx_N"/>
    <property type="match status" value="1"/>
</dbReference>
<name>A0A8I6Z7S4_HORVV</name>
<dbReference type="Gene3D" id="1.10.10.10">
    <property type="entry name" value="Winged helix-like DNA-binding domain superfamily/Winged helix DNA-binding domain"/>
    <property type="match status" value="1"/>
</dbReference>
<evidence type="ECO:0000313" key="9">
    <source>
        <dbReference type="EnsemblPlants" id="HORVU.MOREX.r3.7HG0750000.1"/>
    </source>
</evidence>
<dbReference type="AlphaFoldDB" id="A0A8I6Z7S4"/>
<dbReference type="GO" id="GO:0042742">
    <property type="term" value="P:defense response to bacterium"/>
    <property type="evidence" value="ECO:0007669"/>
    <property type="project" value="UniProtKB-ARBA"/>
</dbReference>
<dbReference type="PRINTS" id="PR00364">
    <property type="entry name" value="DISEASERSIST"/>
</dbReference>
<dbReference type="SMR" id="A0A8I6Z7S4"/>
<dbReference type="Gene3D" id="3.40.50.300">
    <property type="entry name" value="P-loop containing nucleotide triphosphate hydrolases"/>
    <property type="match status" value="1"/>
</dbReference>
<feature type="domain" description="NB-ARC" evidence="6">
    <location>
        <begin position="186"/>
        <end position="369"/>
    </location>
</feature>
<keyword evidence="2" id="KW-0433">Leucine-rich repeat</keyword>
<dbReference type="GO" id="GO:0002758">
    <property type="term" value="P:innate immune response-activating signaling pathway"/>
    <property type="evidence" value="ECO:0007669"/>
    <property type="project" value="UniProtKB-ARBA"/>
</dbReference>
<reference evidence="9" key="3">
    <citation type="submission" date="2022-01" db="UniProtKB">
        <authorList>
            <consortium name="EnsemblPlants"/>
        </authorList>
    </citation>
    <scope>IDENTIFICATION</scope>
    <source>
        <strain evidence="9">subsp. vulgare</strain>
    </source>
</reference>
<dbReference type="InterPro" id="IPR036388">
    <property type="entry name" value="WH-like_DNA-bd_sf"/>
</dbReference>
<dbReference type="SUPFAM" id="SSF52540">
    <property type="entry name" value="P-loop containing nucleoside triphosphate hydrolases"/>
    <property type="match status" value="1"/>
</dbReference>
<evidence type="ECO:0000259" key="7">
    <source>
        <dbReference type="Pfam" id="PF18052"/>
    </source>
</evidence>
<evidence type="ECO:0000259" key="6">
    <source>
        <dbReference type="Pfam" id="PF00931"/>
    </source>
</evidence>
<keyword evidence="4" id="KW-0547">Nucleotide-binding</keyword>
<dbReference type="PANTHER" id="PTHR23155">
    <property type="entry name" value="DISEASE RESISTANCE PROTEIN RP"/>
    <property type="match status" value="1"/>
</dbReference>
<keyword evidence="3" id="KW-0677">Repeat</keyword>
<reference evidence="10" key="1">
    <citation type="journal article" date="2012" name="Nature">
        <title>A physical, genetic and functional sequence assembly of the barley genome.</title>
        <authorList>
            <consortium name="The International Barley Genome Sequencing Consortium"/>
            <person name="Mayer K.F."/>
            <person name="Waugh R."/>
            <person name="Brown J.W."/>
            <person name="Schulman A."/>
            <person name="Langridge P."/>
            <person name="Platzer M."/>
            <person name="Fincher G.B."/>
            <person name="Muehlbauer G.J."/>
            <person name="Sato K."/>
            <person name="Close T.J."/>
            <person name="Wise R.P."/>
            <person name="Stein N."/>
        </authorList>
    </citation>
    <scope>NUCLEOTIDE SEQUENCE [LARGE SCALE GENOMIC DNA]</scope>
    <source>
        <strain evidence="10">cv. Morex</strain>
    </source>
</reference>
<evidence type="ECO:0008006" key="11">
    <source>
        <dbReference type="Google" id="ProtNLM"/>
    </source>
</evidence>
<dbReference type="Gramene" id="HORVU.MOREX.r3.7HG0750000.1">
    <property type="protein sequence ID" value="HORVU.MOREX.r3.7HG0750000.1"/>
    <property type="gene ID" value="HORVU.MOREX.r3.7HG0750000"/>
</dbReference>
<keyword evidence="5" id="KW-0611">Plant defense</keyword>
<feature type="domain" description="Disease resistance protein winged helix" evidence="8">
    <location>
        <begin position="498"/>
        <end position="565"/>
    </location>
</feature>
<dbReference type="PANTHER" id="PTHR23155:SF990">
    <property type="entry name" value="NB-ARC DOMAIN CONTAINING PROTEIN, EXPRESSED"/>
    <property type="match status" value="1"/>
</dbReference>
<dbReference type="InterPro" id="IPR032675">
    <property type="entry name" value="LRR_dom_sf"/>
</dbReference>
<protein>
    <recommendedName>
        <fullName evidence="11">NB-ARC domain-containing protein</fullName>
    </recommendedName>
</protein>
<proteinExistence type="inferred from homology"/>
<evidence type="ECO:0000256" key="5">
    <source>
        <dbReference type="ARBA" id="ARBA00022821"/>
    </source>
</evidence>
<evidence type="ECO:0000256" key="1">
    <source>
        <dbReference type="ARBA" id="ARBA00008894"/>
    </source>
</evidence>
<dbReference type="InterPro" id="IPR002182">
    <property type="entry name" value="NB-ARC"/>
</dbReference>
<dbReference type="InterPro" id="IPR027417">
    <property type="entry name" value="P-loop_NTPase"/>
</dbReference>
<evidence type="ECO:0000313" key="10">
    <source>
        <dbReference type="Proteomes" id="UP000011116"/>
    </source>
</evidence>
<dbReference type="EnsemblPlants" id="HORVU.MOREX.r3.7HG0750000.1">
    <property type="protein sequence ID" value="HORVU.MOREX.r3.7HG0750000.1"/>
    <property type="gene ID" value="HORVU.MOREX.r3.7HG0750000"/>
</dbReference>
<evidence type="ECO:0000256" key="4">
    <source>
        <dbReference type="ARBA" id="ARBA00022741"/>
    </source>
</evidence>
<dbReference type="FunFam" id="1.10.10.10:FF:000322">
    <property type="entry name" value="Probable disease resistance protein At1g63360"/>
    <property type="match status" value="1"/>
</dbReference>
<dbReference type="Pfam" id="PF23559">
    <property type="entry name" value="WHD_DRP"/>
    <property type="match status" value="1"/>
</dbReference>
<dbReference type="InterPro" id="IPR041118">
    <property type="entry name" value="Rx_N"/>
</dbReference>
<dbReference type="Gene3D" id="3.80.10.10">
    <property type="entry name" value="Ribonuclease Inhibitor"/>
    <property type="match status" value="1"/>
</dbReference>
<dbReference type="InterPro" id="IPR044974">
    <property type="entry name" value="Disease_R_plants"/>
</dbReference>
<dbReference type="GO" id="GO:0009626">
    <property type="term" value="P:plant-type hypersensitive response"/>
    <property type="evidence" value="ECO:0007669"/>
    <property type="project" value="UniProtKB-ARBA"/>
</dbReference>
<feature type="domain" description="Disease resistance N-terminal" evidence="7">
    <location>
        <begin position="10"/>
        <end position="89"/>
    </location>
</feature>
<dbReference type="Pfam" id="PF00931">
    <property type="entry name" value="NB-ARC"/>
    <property type="match status" value="1"/>
</dbReference>
<reference evidence="9" key="2">
    <citation type="submission" date="2020-10" db="EMBL/GenBank/DDBJ databases">
        <authorList>
            <person name="Scholz U."/>
            <person name="Mascher M."/>
            <person name="Fiebig A."/>
        </authorList>
    </citation>
    <scope>NUCLEOTIDE SEQUENCE [LARGE SCALE GENOMIC DNA]</scope>
    <source>
        <strain evidence="9">cv. Morex</strain>
    </source>
</reference>
<evidence type="ECO:0000256" key="3">
    <source>
        <dbReference type="ARBA" id="ARBA00022737"/>
    </source>
</evidence>
<keyword evidence="10" id="KW-1185">Reference proteome</keyword>
<evidence type="ECO:0000256" key="2">
    <source>
        <dbReference type="ARBA" id="ARBA00022614"/>
    </source>
</evidence>
<organism evidence="9 10">
    <name type="scientific">Hordeum vulgare subsp. vulgare</name>
    <name type="common">Domesticated barley</name>
    <dbReference type="NCBI Taxonomy" id="112509"/>
    <lineage>
        <taxon>Eukaryota</taxon>
        <taxon>Viridiplantae</taxon>
        <taxon>Streptophyta</taxon>
        <taxon>Embryophyta</taxon>
        <taxon>Tracheophyta</taxon>
        <taxon>Spermatophyta</taxon>
        <taxon>Magnoliopsida</taxon>
        <taxon>Liliopsida</taxon>
        <taxon>Poales</taxon>
        <taxon>Poaceae</taxon>
        <taxon>BOP clade</taxon>
        <taxon>Pooideae</taxon>
        <taxon>Triticodae</taxon>
        <taxon>Triticeae</taxon>
        <taxon>Hordeinae</taxon>
        <taxon>Hordeum</taxon>
    </lineage>
</organism>
<dbReference type="GO" id="GO:0043531">
    <property type="term" value="F:ADP binding"/>
    <property type="evidence" value="ECO:0007669"/>
    <property type="project" value="InterPro"/>
</dbReference>
<comment type="similarity">
    <text evidence="1">Belongs to the disease resistance NB-LRR family.</text>
</comment>
<dbReference type="InterPro" id="IPR058922">
    <property type="entry name" value="WHD_DRP"/>
</dbReference>
<sequence>MAVESAITVVLSKLAAHEAEELRRIGDGIVLLRDRLQWLQAFLCDADRKRRAGIPVDGLSLVCLRPMRDITFDAEDTLNDLIFHHQAALRSHGYQSQKTPMRYFVGLFSRMENRRELSSQIKRIKAAFDQILDDQKYCRVEHISSMAHKGSTMAIAAWYVTPAVLTTSTMAIEAWWGDLENVVGFDKDMEILKQILVHKDEDSHHKMFISIVGESGAGKNTLVQLICDQVCTEMDVLIRYNMMAGSSTKDLLKDVYKMALCQSAYQCHEMEVEEGIDSISEKIHDLLSTKRYLLILGGVSSKSTLNCVRASLPDSGNGSHVMLILDSENEEVAWHANTMNRNGSNGVHMMTPLDQERSAQLFFLKVLRKAQYESWLSTHEKRRKRNNERYGRHYESSRMIGNEHEEECRDNEFQRNIHSVTGGHPMGILLLAGMLRFKDKSIQWDVMMQQLMSSRYSQQYPHQQMSNTTRRAIESIFWTSFEDLPSDLKSCFLYFAAYPQDTWQDANEIVHMWVAEGFINKTPSQHGKTLEEVGHDYLKELVLRCLLRLEERKLGGGIMVVRVHRSLMRFLRFEISETGFMDIIHNVKYNVLMRPSVRRISVQSDCTPMYTTNQKFPKLHSFICHVEEKKHEEIEAQRMWTNKKSVHNDIKFLCWSKFLHVLSLKGLTLNALPDELGDMIHLRYLCVNCPNLHILPSSIVRLLNLQTLDIRNTQVEEIHRDFWKIKTLRHVLAKTLALPTMSMPLGVEEQEEDDEVGSELQTLHGVKPASSDLGEWTLLDNKITRNLRSFEMHGFQYAKHGGPTFKAALQNMYLLGHLNLQGDEIPSCVFTDPGLQSLETMEIHGNVRWDDIIPVVHLLRKVRPNLVQLKVRDINEVPKIIMQQLGTILIRGKQDSCKLDQEKTKLHVV</sequence>
<dbReference type="Gene3D" id="1.20.5.4130">
    <property type="match status" value="1"/>
</dbReference>